<dbReference type="CDD" id="cd00118">
    <property type="entry name" value="LysM"/>
    <property type="match status" value="1"/>
</dbReference>
<organism evidence="3 4">
    <name type="scientific">Rhizocola hellebori</name>
    <dbReference type="NCBI Taxonomy" id="1392758"/>
    <lineage>
        <taxon>Bacteria</taxon>
        <taxon>Bacillati</taxon>
        <taxon>Actinomycetota</taxon>
        <taxon>Actinomycetes</taxon>
        <taxon>Micromonosporales</taxon>
        <taxon>Micromonosporaceae</taxon>
        <taxon>Rhizocola</taxon>
    </lineage>
</organism>
<reference evidence="3" key="1">
    <citation type="submission" date="2021-01" db="EMBL/GenBank/DDBJ databases">
        <title>Whole genome shotgun sequence of Rhizocola hellebori NBRC 109834.</title>
        <authorList>
            <person name="Komaki H."/>
            <person name="Tamura T."/>
        </authorList>
    </citation>
    <scope>NUCLEOTIDE SEQUENCE</scope>
    <source>
        <strain evidence="3">NBRC 109834</strain>
    </source>
</reference>
<sequence length="132" mass="13706">MIDMTTASRPGKDTDVGGEMRKIAATMKAKPGDSTKPKGGKATAPDGDQAAGFSLPFGLGKKDTPAANTPTPQAQAAPPAPARTYTVKPGDTLWDIAVSHYGDGRQYRKIASANNIADPNRISSGLELTIPQ</sequence>
<dbReference type="Gene3D" id="3.10.350.10">
    <property type="entry name" value="LysM domain"/>
    <property type="match status" value="1"/>
</dbReference>
<feature type="region of interest" description="Disordered" evidence="1">
    <location>
        <begin position="1"/>
        <end position="83"/>
    </location>
</feature>
<feature type="compositionally biased region" description="Basic and acidic residues" evidence="1">
    <location>
        <begin position="10"/>
        <end position="22"/>
    </location>
</feature>
<dbReference type="SMART" id="SM00257">
    <property type="entry name" value="LysM"/>
    <property type="match status" value="1"/>
</dbReference>
<evidence type="ECO:0000313" key="3">
    <source>
        <dbReference type="EMBL" id="GIH08419.1"/>
    </source>
</evidence>
<comment type="caution">
    <text evidence="3">The sequence shown here is derived from an EMBL/GenBank/DDBJ whole genome shotgun (WGS) entry which is preliminary data.</text>
</comment>
<proteinExistence type="predicted"/>
<accession>A0A8J3QEV1</accession>
<dbReference type="Proteomes" id="UP000612899">
    <property type="component" value="Unassembled WGS sequence"/>
</dbReference>
<dbReference type="EMBL" id="BONY01000049">
    <property type="protein sequence ID" value="GIH08419.1"/>
    <property type="molecule type" value="Genomic_DNA"/>
</dbReference>
<keyword evidence="4" id="KW-1185">Reference proteome</keyword>
<dbReference type="PROSITE" id="PS51782">
    <property type="entry name" value="LYSM"/>
    <property type="match status" value="1"/>
</dbReference>
<dbReference type="InterPro" id="IPR052196">
    <property type="entry name" value="Bact_Kbp"/>
</dbReference>
<dbReference type="Pfam" id="PF01476">
    <property type="entry name" value="LysM"/>
    <property type="match status" value="1"/>
</dbReference>
<dbReference type="SUPFAM" id="SSF54106">
    <property type="entry name" value="LysM domain"/>
    <property type="match status" value="1"/>
</dbReference>
<dbReference type="InterPro" id="IPR018392">
    <property type="entry name" value="LysM"/>
</dbReference>
<dbReference type="PANTHER" id="PTHR34700">
    <property type="entry name" value="POTASSIUM BINDING PROTEIN KBP"/>
    <property type="match status" value="1"/>
</dbReference>
<feature type="compositionally biased region" description="Low complexity" evidence="1">
    <location>
        <begin position="65"/>
        <end position="77"/>
    </location>
</feature>
<name>A0A8J3QEV1_9ACTN</name>
<evidence type="ECO:0000313" key="4">
    <source>
        <dbReference type="Proteomes" id="UP000612899"/>
    </source>
</evidence>
<evidence type="ECO:0000256" key="1">
    <source>
        <dbReference type="SAM" id="MobiDB-lite"/>
    </source>
</evidence>
<dbReference type="AlphaFoldDB" id="A0A8J3QEV1"/>
<dbReference type="InterPro" id="IPR036779">
    <property type="entry name" value="LysM_dom_sf"/>
</dbReference>
<gene>
    <name evidence="3" type="ORF">Rhe02_64860</name>
</gene>
<feature type="domain" description="LysM" evidence="2">
    <location>
        <begin position="83"/>
        <end position="130"/>
    </location>
</feature>
<evidence type="ECO:0000259" key="2">
    <source>
        <dbReference type="PROSITE" id="PS51782"/>
    </source>
</evidence>
<dbReference type="PANTHER" id="PTHR34700:SF4">
    <property type="entry name" value="PHAGE-LIKE ELEMENT PBSX PROTEIN XKDP"/>
    <property type="match status" value="1"/>
</dbReference>
<protein>
    <recommendedName>
        <fullName evidence="2">LysM domain-containing protein</fullName>
    </recommendedName>
</protein>